<protein>
    <submittedName>
        <fullName evidence="1">Uncharacterized protein</fullName>
    </submittedName>
</protein>
<dbReference type="AlphaFoldDB" id="A0AAP0M7F1"/>
<sequence length="101" mass="10866">MGEKRNLAFWEGSATSASNSPGIWGVDKLPEARVSKQSLDGGVEDVMALTQELSWVGLHVTATETCVSAARRRTTNVQMAATCEASIFRCSMNQMDLQAGD</sequence>
<comment type="caution">
    <text evidence="1">The sequence shown here is derived from an EMBL/GenBank/DDBJ whole genome shotgun (WGS) entry which is preliminary data.</text>
</comment>
<reference evidence="1 2" key="1">
    <citation type="submission" date="2024-05" db="EMBL/GenBank/DDBJ databases">
        <title>Haplotype-resolved chromosome-level genome assembly of Huyou (Citrus changshanensis).</title>
        <authorList>
            <person name="Miao C."/>
            <person name="Chen W."/>
            <person name="Wu Y."/>
            <person name="Wang L."/>
            <person name="Zhao S."/>
            <person name="Grierson D."/>
            <person name="Xu C."/>
            <person name="Chen K."/>
        </authorList>
    </citation>
    <scope>NUCLEOTIDE SEQUENCE [LARGE SCALE GENOMIC DNA]</scope>
    <source>
        <strain evidence="1">01-14</strain>
        <tissue evidence="1">Leaf</tissue>
    </source>
</reference>
<dbReference type="EMBL" id="JBCGBO010000005">
    <property type="protein sequence ID" value="KAK9199002.1"/>
    <property type="molecule type" value="Genomic_DNA"/>
</dbReference>
<dbReference type="Proteomes" id="UP001428341">
    <property type="component" value="Unassembled WGS sequence"/>
</dbReference>
<evidence type="ECO:0000313" key="2">
    <source>
        <dbReference type="Proteomes" id="UP001428341"/>
    </source>
</evidence>
<proteinExistence type="predicted"/>
<gene>
    <name evidence="1" type="ORF">WN944_014189</name>
</gene>
<evidence type="ECO:0000313" key="1">
    <source>
        <dbReference type="EMBL" id="KAK9199002.1"/>
    </source>
</evidence>
<accession>A0AAP0M7F1</accession>
<name>A0AAP0M7F1_9ROSI</name>
<keyword evidence="2" id="KW-1185">Reference proteome</keyword>
<organism evidence="1 2">
    <name type="scientific">Citrus x changshan-huyou</name>
    <dbReference type="NCBI Taxonomy" id="2935761"/>
    <lineage>
        <taxon>Eukaryota</taxon>
        <taxon>Viridiplantae</taxon>
        <taxon>Streptophyta</taxon>
        <taxon>Embryophyta</taxon>
        <taxon>Tracheophyta</taxon>
        <taxon>Spermatophyta</taxon>
        <taxon>Magnoliopsida</taxon>
        <taxon>eudicotyledons</taxon>
        <taxon>Gunneridae</taxon>
        <taxon>Pentapetalae</taxon>
        <taxon>rosids</taxon>
        <taxon>malvids</taxon>
        <taxon>Sapindales</taxon>
        <taxon>Rutaceae</taxon>
        <taxon>Aurantioideae</taxon>
        <taxon>Citrus</taxon>
    </lineage>
</organism>